<reference evidence="3" key="1">
    <citation type="journal article" date="2011" name="Stand. Genomic Sci.">
        <title>Genome sequence of the filamentous, gliding Thiothrix nivea neotype strain (JP2(T)).</title>
        <authorList>
            <person name="Lapidus A."/>
            <person name="Nolan M."/>
            <person name="Lucas S."/>
            <person name="Glavina Del Rio T."/>
            <person name="Tice H."/>
            <person name="Cheng J.F."/>
            <person name="Tapia R."/>
            <person name="Han C."/>
            <person name="Goodwin L."/>
            <person name="Pitluck S."/>
            <person name="Liolios K."/>
            <person name="Pagani I."/>
            <person name="Ivanova N."/>
            <person name="Huntemann M."/>
            <person name="Mavromatis K."/>
            <person name="Mikhailova N."/>
            <person name="Pati A."/>
            <person name="Chen A."/>
            <person name="Palaniappan K."/>
            <person name="Land M."/>
            <person name="Brambilla E.M."/>
            <person name="Rohde M."/>
            <person name="Abt B."/>
            <person name="Verbarg S."/>
            <person name="Goker M."/>
            <person name="Bristow J."/>
            <person name="Eisen J.A."/>
            <person name="Markowitz V."/>
            <person name="Hugenholtz P."/>
            <person name="Kyrpides N.C."/>
            <person name="Klenk H.P."/>
            <person name="Woyke T."/>
        </authorList>
    </citation>
    <scope>NUCLEOTIDE SEQUENCE [LARGE SCALE GENOMIC DNA]</scope>
    <source>
        <strain evidence="3">ATCC 35100 / DSM 5205 / JP2</strain>
    </source>
</reference>
<dbReference type="EMBL" id="JH651384">
    <property type="protein sequence ID" value="EIJ35428.1"/>
    <property type="molecule type" value="Genomic_DNA"/>
</dbReference>
<gene>
    <name evidence="2" type="ORF">Thini_2897</name>
</gene>
<keyword evidence="3" id="KW-1185">Reference proteome</keyword>
<dbReference type="SUPFAM" id="SSF46458">
    <property type="entry name" value="Globin-like"/>
    <property type="match status" value="1"/>
</dbReference>
<evidence type="ECO:0000313" key="2">
    <source>
        <dbReference type="EMBL" id="EIJ35428.1"/>
    </source>
</evidence>
<dbReference type="AlphaFoldDB" id="A0A656HET1"/>
<dbReference type="InterPro" id="IPR039379">
    <property type="entry name" value="Protoglobin_sensor_dom"/>
</dbReference>
<dbReference type="Proteomes" id="UP000005317">
    <property type="component" value="Unassembled WGS sequence"/>
</dbReference>
<feature type="domain" description="Globin-sensor" evidence="1">
    <location>
        <begin position="22"/>
        <end position="171"/>
    </location>
</feature>
<name>A0A656HET1_THINJ</name>
<dbReference type="GO" id="GO:0019825">
    <property type="term" value="F:oxygen binding"/>
    <property type="evidence" value="ECO:0007669"/>
    <property type="project" value="InterPro"/>
</dbReference>
<dbReference type="Gene3D" id="1.10.490.10">
    <property type="entry name" value="Globins"/>
    <property type="match status" value="1"/>
</dbReference>
<dbReference type="InterPro" id="IPR044398">
    <property type="entry name" value="Globin-sensor_dom"/>
</dbReference>
<dbReference type="Pfam" id="PF11563">
    <property type="entry name" value="Protoglobin"/>
    <property type="match status" value="1"/>
</dbReference>
<proteinExistence type="predicted"/>
<evidence type="ECO:0000259" key="1">
    <source>
        <dbReference type="Pfam" id="PF11563"/>
    </source>
</evidence>
<accession>A0A656HET1</accession>
<evidence type="ECO:0000313" key="3">
    <source>
        <dbReference type="Proteomes" id="UP000005317"/>
    </source>
</evidence>
<dbReference type="InterPro" id="IPR012292">
    <property type="entry name" value="Globin/Proto"/>
</dbReference>
<organism evidence="2 3">
    <name type="scientific">Thiothrix nivea (strain ATCC 35100 / DSM 5205 / JP2)</name>
    <dbReference type="NCBI Taxonomy" id="870187"/>
    <lineage>
        <taxon>Bacteria</taxon>
        <taxon>Pseudomonadati</taxon>
        <taxon>Pseudomonadota</taxon>
        <taxon>Gammaproteobacteria</taxon>
        <taxon>Thiotrichales</taxon>
        <taxon>Thiotrichaceae</taxon>
        <taxon>Thiothrix</taxon>
    </lineage>
</organism>
<dbReference type="CDD" id="cd01068">
    <property type="entry name" value="globin_sensor"/>
    <property type="match status" value="1"/>
</dbReference>
<dbReference type="InterPro" id="IPR009050">
    <property type="entry name" value="Globin-like_sf"/>
</dbReference>
<protein>
    <recommendedName>
        <fullName evidence="1">Globin-sensor domain-containing protein</fullName>
    </recommendedName>
</protein>
<sequence length="202" mass="22827">MLVSVRKQPVVIKNMQPIDTQALCTYSKQFSGLDDGKIATLHQIYPAVSDRLQEVTDIFYARLHDIPKTANFLEGRIEGLKKTHVNWLHELFTSDFGEAYTQKLYHVGDVHVKVKLPVEFMAGAMVIIQSEMIRIFGELYSHDPDMLVKASQALNAATGFSLLVMQESYQSSTLAAELENFLKITGMSRVLFDNLAKAYRKP</sequence>
<dbReference type="GO" id="GO:0020037">
    <property type="term" value="F:heme binding"/>
    <property type="evidence" value="ECO:0007669"/>
    <property type="project" value="InterPro"/>
</dbReference>